<protein>
    <recommendedName>
        <fullName evidence="2">cysteine-S-conjugate beta-lyase</fullName>
        <ecNumber evidence="2">4.4.1.13</ecNumber>
    </recommendedName>
</protein>
<evidence type="ECO:0000256" key="2">
    <source>
        <dbReference type="ARBA" id="ARBA00012224"/>
    </source>
</evidence>
<accession>A0A540W6B8</accession>
<name>A0A540W6B8_9ACTN</name>
<feature type="compositionally biased region" description="Polar residues" evidence="6">
    <location>
        <begin position="217"/>
        <end position="227"/>
    </location>
</feature>
<dbReference type="GO" id="GO:0047804">
    <property type="term" value="F:cysteine-S-conjugate beta-lyase activity"/>
    <property type="evidence" value="ECO:0007669"/>
    <property type="project" value="UniProtKB-EC"/>
</dbReference>
<dbReference type="GO" id="GO:0030170">
    <property type="term" value="F:pyridoxal phosphate binding"/>
    <property type="evidence" value="ECO:0007669"/>
    <property type="project" value="InterPro"/>
</dbReference>
<keyword evidence="8" id="KW-0032">Aminotransferase</keyword>
<dbReference type="EC" id="4.4.1.13" evidence="2"/>
<evidence type="ECO:0000256" key="6">
    <source>
        <dbReference type="SAM" id="MobiDB-lite"/>
    </source>
</evidence>
<comment type="cofactor">
    <cofactor evidence="1">
        <name>pyridoxal 5'-phosphate</name>
        <dbReference type="ChEBI" id="CHEBI:597326"/>
    </cofactor>
</comment>
<gene>
    <name evidence="8" type="ORF">E6W39_23020</name>
</gene>
<dbReference type="EMBL" id="VIGB01000003">
    <property type="protein sequence ID" value="TQF04575.1"/>
    <property type="molecule type" value="Genomic_DNA"/>
</dbReference>
<keyword evidence="3" id="KW-0663">Pyridoxal phosphate</keyword>
<comment type="similarity">
    <text evidence="5">Belongs to the class-II pyridoxal-phosphate-dependent aminotransferase family. MalY/PatB cystathionine beta-lyase subfamily.</text>
</comment>
<keyword evidence="8" id="KW-0808">Transferase</keyword>
<keyword evidence="4" id="KW-0456">Lyase</keyword>
<dbReference type="InterPro" id="IPR015422">
    <property type="entry name" value="PyrdxlP-dep_Trfase_small"/>
</dbReference>
<dbReference type="SUPFAM" id="SSF53383">
    <property type="entry name" value="PLP-dependent transferases"/>
    <property type="match status" value="1"/>
</dbReference>
<evidence type="ECO:0000256" key="1">
    <source>
        <dbReference type="ARBA" id="ARBA00001933"/>
    </source>
</evidence>
<dbReference type="CDD" id="cd00609">
    <property type="entry name" value="AAT_like"/>
    <property type="match status" value="1"/>
</dbReference>
<dbReference type="Gene3D" id="3.90.1150.10">
    <property type="entry name" value="Aspartate Aminotransferase, domain 1"/>
    <property type="match status" value="1"/>
</dbReference>
<evidence type="ECO:0000256" key="3">
    <source>
        <dbReference type="ARBA" id="ARBA00022898"/>
    </source>
</evidence>
<sequence length="300" mass="32501">MRSWPRCWARAGRSCTRRSRRARIGLRLVTNPLISGPGGYRLDLDRLERDFAAGPKAFLLCNPHNPTGTVFTRDELSAVADLAERHDVQMVVDEILAPLVHSTSRQHIPFPSLDRPAAARAVSLVSASKAWNLAGLKAALAVPGRDAHPMVAAMDGELDEAAGLFGVLASETAFADGEPWLDEVLRALDGNRLLLAAELDRRLPDIGYRPPTRASRPGSTSVRSTCLRTLPNGSCAEPGSASPPDSGSVPTTIQERTVPGEDTSGSTSRRVRTWSSRPCGGWRQRYSRKTSARPPAQRIN</sequence>
<dbReference type="Pfam" id="PF00155">
    <property type="entry name" value="Aminotran_1_2"/>
    <property type="match status" value="1"/>
</dbReference>
<keyword evidence="9" id="KW-1185">Reference proteome</keyword>
<dbReference type="InterPro" id="IPR051798">
    <property type="entry name" value="Class-II_PLP-Dep_Aminotrans"/>
</dbReference>
<feature type="compositionally biased region" description="Low complexity" evidence="6">
    <location>
        <begin position="263"/>
        <end position="277"/>
    </location>
</feature>
<dbReference type="PANTHER" id="PTHR43525">
    <property type="entry name" value="PROTEIN MALY"/>
    <property type="match status" value="1"/>
</dbReference>
<proteinExistence type="inferred from homology"/>
<comment type="caution">
    <text evidence="8">The sequence shown here is derived from an EMBL/GenBank/DDBJ whole genome shotgun (WGS) entry which is preliminary data.</text>
</comment>
<reference evidence="8 9" key="1">
    <citation type="submission" date="2019-06" db="EMBL/GenBank/DDBJ databases">
        <title>Description of Kitasatospora acidophila sp. nov. isolated from pine grove soil, and reclassification of Streptomyces novaecaesareae to Kitasatospora novaeceasareae comb. nov.</title>
        <authorList>
            <person name="Kim M.J."/>
        </authorList>
    </citation>
    <scope>NUCLEOTIDE SEQUENCE [LARGE SCALE GENOMIC DNA]</scope>
    <source>
        <strain evidence="8 9">MMS16-CNU292</strain>
    </source>
</reference>
<feature type="region of interest" description="Disordered" evidence="6">
    <location>
        <begin position="205"/>
        <end position="300"/>
    </location>
</feature>
<evidence type="ECO:0000256" key="5">
    <source>
        <dbReference type="ARBA" id="ARBA00037974"/>
    </source>
</evidence>
<dbReference type="GO" id="GO:0008483">
    <property type="term" value="F:transaminase activity"/>
    <property type="evidence" value="ECO:0007669"/>
    <property type="project" value="UniProtKB-KW"/>
</dbReference>
<organism evidence="8 9">
    <name type="scientific">Kitasatospora acidiphila</name>
    <dbReference type="NCBI Taxonomy" id="2567942"/>
    <lineage>
        <taxon>Bacteria</taxon>
        <taxon>Bacillati</taxon>
        <taxon>Actinomycetota</taxon>
        <taxon>Actinomycetes</taxon>
        <taxon>Kitasatosporales</taxon>
        <taxon>Streptomycetaceae</taxon>
        <taxon>Kitasatospora</taxon>
    </lineage>
</organism>
<evidence type="ECO:0000256" key="4">
    <source>
        <dbReference type="ARBA" id="ARBA00023239"/>
    </source>
</evidence>
<evidence type="ECO:0000259" key="7">
    <source>
        <dbReference type="Pfam" id="PF00155"/>
    </source>
</evidence>
<dbReference type="InterPro" id="IPR004839">
    <property type="entry name" value="Aminotransferase_I/II_large"/>
</dbReference>
<feature type="domain" description="Aminotransferase class I/classII large" evidence="7">
    <location>
        <begin position="38"/>
        <end position="140"/>
    </location>
</feature>
<dbReference type="InterPro" id="IPR015421">
    <property type="entry name" value="PyrdxlP-dep_Trfase_major"/>
</dbReference>
<dbReference type="InterPro" id="IPR015424">
    <property type="entry name" value="PyrdxlP-dep_Trfase"/>
</dbReference>
<dbReference type="PANTHER" id="PTHR43525:SF2">
    <property type="entry name" value="CYSTATHIONINE BETA-LYASE-RELATED"/>
    <property type="match status" value="1"/>
</dbReference>
<dbReference type="AlphaFoldDB" id="A0A540W6B8"/>
<feature type="compositionally biased region" description="Polar residues" evidence="6">
    <location>
        <begin position="243"/>
        <end position="255"/>
    </location>
</feature>
<dbReference type="Gene3D" id="3.40.640.10">
    <property type="entry name" value="Type I PLP-dependent aspartate aminotransferase-like (Major domain)"/>
    <property type="match status" value="1"/>
</dbReference>
<dbReference type="OrthoDB" id="3224382at2"/>
<dbReference type="Proteomes" id="UP000319103">
    <property type="component" value="Unassembled WGS sequence"/>
</dbReference>
<evidence type="ECO:0000313" key="8">
    <source>
        <dbReference type="EMBL" id="TQF04575.1"/>
    </source>
</evidence>
<evidence type="ECO:0000313" key="9">
    <source>
        <dbReference type="Proteomes" id="UP000319103"/>
    </source>
</evidence>